<dbReference type="InterPro" id="IPR003680">
    <property type="entry name" value="Flavodoxin_fold"/>
</dbReference>
<comment type="caution">
    <text evidence="6">Lacks conserved residue(s) required for the propagation of feature annotation.</text>
</comment>
<accession>A0A2K1QE09</accession>
<evidence type="ECO:0000256" key="5">
    <source>
        <dbReference type="ARBA" id="ARBA00048542"/>
    </source>
</evidence>
<comment type="catalytic activity">
    <reaction evidence="5">
        <text>N,N-dimethyl-1,4-phenylenediamine + anthranilate + 2 NAD(+) = 2-(4-dimethylaminophenyl)diazenylbenzoate + 2 NADH + 2 H(+)</text>
        <dbReference type="Rhea" id="RHEA:55872"/>
        <dbReference type="ChEBI" id="CHEBI:15378"/>
        <dbReference type="ChEBI" id="CHEBI:15783"/>
        <dbReference type="ChEBI" id="CHEBI:16567"/>
        <dbReference type="ChEBI" id="CHEBI:57540"/>
        <dbReference type="ChEBI" id="CHEBI:57945"/>
        <dbReference type="ChEBI" id="CHEBI:71579"/>
        <dbReference type="EC" id="1.7.1.17"/>
    </reaction>
    <physiologicalReaction direction="right-to-left" evidence="5">
        <dbReference type="Rhea" id="RHEA:55874"/>
    </physiologicalReaction>
</comment>
<feature type="binding site" evidence="6">
    <location>
        <position position="9"/>
    </location>
    <ligand>
        <name>FMN</name>
        <dbReference type="ChEBI" id="CHEBI:58210"/>
    </ligand>
</feature>
<comment type="similarity">
    <text evidence="6">Belongs to the azoreductase type 1 family.</text>
</comment>
<keyword evidence="4 6" id="KW-0520">NAD</keyword>
<dbReference type="PANTHER" id="PTHR43741">
    <property type="entry name" value="FMN-DEPENDENT NADH-AZOREDUCTASE 1"/>
    <property type="match status" value="1"/>
</dbReference>
<dbReference type="OrthoDB" id="9787136at2"/>
<evidence type="ECO:0000256" key="2">
    <source>
        <dbReference type="ARBA" id="ARBA00022643"/>
    </source>
</evidence>
<comment type="caution">
    <text evidence="8">The sequence shown here is derived from an EMBL/GenBank/DDBJ whole genome shotgun (WGS) entry which is preliminary data.</text>
</comment>
<evidence type="ECO:0000256" key="4">
    <source>
        <dbReference type="ARBA" id="ARBA00023027"/>
    </source>
</evidence>
<dbReference type="HAMAP" id="MF_01216">
    <property type="entry name" value="Azoreductase_type1"/>
    <property type="match status" value="1"/>
</dbReference>
<dbReference type="Proteomes" id="UP000236345">
    <property type="component" value="Unassembled WGS sequence"/>
</dbReference>
<gene>
    <name evidence="6" type="primary">azoR</name>
    <name evidence="8" type="ORF">COO59_00055</name>
</gene>
<dbReference type="SUPFAM" id="SSF52218">
    <property type="entry name" value="Flavoproteins"/>
    <property type="match status" value="1"/>
</dbReference>
<proteinExistence type="inferred from homology"/>
<dbReference type="AlphaFoldDB" id="A0A2K1QE09"/>
<evidence type="ECO:0000313" key="8">
    <source>
        <dbReference type="EMBL" id="PNS13262.1"/>
    </source>
</evidence>
<dbReference type="GO" id="GO:0016652">
    <property type="term" value="F:oxidoreductase activity, acting on NAD(P)H as acceptor"/>
    <property type="evidence" value="ECO:0007669"/>
    <property type="project" value="UniProtKB-UniRule"/>
</dbReference>
<dbReference type="GO" id="GO:0016655">
    <property type="term" value="F:oxidoreductase activity, acting on NAD(P)H, quinone or similar compound as acceptor"/>
    <property type="evidence" value="ECO:0007669"/>
    <property type="project" value="InterPro"/>
</dbReference>
<comment type="function">
    <text evidence="6">Quinone reductase that provides resistance to thiol-specific stress caused by electrophilic quinones.</text>
</comment>
<reference evidence="9" key="1">
    <citation type="submission" date="2017-09" db="EMBL/GenBank/DDBJ databases">
        <authorList>
            <person name="Palmer M."/>
            <person name="Steenkamp E.T."/>
            <person name="Coetzee M.P."/>
            <person name="Avontuur J.R."/>
            <person name="Van Zyl E."/>
            <person name="Chan W.-Y."/>
            <person name="Blom J."/>
            <person name="Venter S.N."/>
        </authorList>
    </citation>
    <scope>NUCLEOTIDE SEQUENCE [LARGE SCALE GENOMIC DNA]</scope>
    <source>
        <strain evidence="9">QC88-366</strain>
    </source>
</reference>
<evidence type="ECO:0000256" key="6">
    <source>
        <dbReference type="HAMAP-Rule" id="MF_01216"/>
    </source>
</evidence>
<keyword evidence="2 6" id="KW-0288">FMN</keyword>
<dbReference type="EC" id="1.6.5.-" evidence="6"/>
<comment type="catalytic activity">
    <reaction evidence="6">
        <text>2 a quinone + NADH + H(+) = 2 a 1,4-benzosemiquinone + NAD(+)</text>
        <dbReference type="Rhea" id="RHEA:65952"/>
        <dbReference type="ChEBI" id="CHEBI:15378"/>
        <dbReference type="ChEBI" id="CHEBI:57540"/>
        <dbReference type="ChEBI" id="CHEBI:57945"/>
        <dbReference type="ChEBI" id="CHEBI:132124"/>
        <dbReference type="ChEBI" id="CHEBI:134225"/>
    </reaction>
</comment>
<keyword evidence="9" id="KW-1185">Reference proteome</keyword>
<dbReference type="InterPro" id="IPR023048">
    <property type="entry name" value="NADH:quinone_OxRdtase_FMN_depd"/>
</dbReference>
<dbReference type="InterPro" id="IPR029039">
    <property type="entry name" value="Flavoprotein-like_sf"/>
</dbReference>
<dbReference type="InterPro" id="IPR050104">
    <property type="entry name" value="FMN-dep_NADH:Q_OxRdtase_AzoR1"/>
</dbReference>
<evidence type="ECO:0000259" key="7">
    <source>
        <dbReference type="Pfam" id="PF02525"/>
    </source>
</evidence>
<keyword evidence="3 6" id="KW-0560">Oxidoreductase</keyword>
<dbReference type="GO" id="GO:0009055">
    <property type="term" value="F:electron transfer activity"/>
    <property type="evidence" value="ECO:0007669"/>
    <property type="project" value="UniProtKB-UniRule"/>
</dbReference>
<comment type="subunit">
    <text evidence="6">Homodimer.</text>
</comment>
<comment type="cofactor">
    <cofactor evidence="6">
        <name>FMN</name>
        <dbReference type="ChEBI" id="CHEBI:58210"/>
    </cofactor>
    <text evidence="6">Binds 1 FMN per subunit.</text>
</comment>
<evidence type="ECO:0000256" key="1">
    <source>
        <dbReference type="ARBA" id="ARBA00022630"/>
    </source>
</evidence>
<dbReference type="PANTHER" id="PTHR43741:SF4">
    <property type="entry name" value="FMN-DEPENDENT NADH:QUINONE OXIDOREDUCTASE"/>
    <property type="match status" value="1"/>
</dbReference>
<feature type="domain" description="Flavodoxin-like fold" evidence="7">
    <location>
        <begin position="1"/>
        <end position="195"/>
    </location>
</feature>
<name>A0A2K1QE09_9GAMM</name>
<dbReference type="EC" id="1.7.1.17" evidence="6"/>
<evidence type="ECO:0000256" key="3">
    <source>
        <dbReference type="ARBA" id="ARBA00023002"/>
    </source>
</evidence>
<feature type="binding site" evidence="6">
    <location>
        <begin position="95"/>
        <end position="98"/>
    </location>
    <ligand>
        <name>FMN</name>
        <dbReference type="ChEBI" id="CHEBI:58210"/>
    </ligand>
</feature>
<comment type="function">
    <text evidence="6">Also exhibits azoreductase activity. Catalyzes the reductive cleavage of the azo bond in aromatic azo compounds to the corresponding amines.</text>
</comment>
<dbReference type="Pfam" id="PF02525">
    <property type="entry name" value="Flavodoxin_2"/>
    <property type="match status" value="1"/>
</dbReference>
<organism evidence="8 9">
    <name type="scientific">Mixta theicola</name>
    <dbReference type="NCBI Taxonomy" id="1458355"/>
    <lineage>
        <taxon>Bacteria</taxon>
        <taxon>Pseudomonadati</taxon>
        <taxon>Pseudomonadota</taxon>
        <taxon>Gammaproteobacteria</taxon>
        <taxon>Enterobacterales</taxon>
        <taxon>Erwiniaceae</taxon>
        <taxon>Mixta</taxon>
    </lineage>
</organism>
<dbReference type="GO" id="GO:0010181">
    <property type="term" value="F:FMN binding"/>
    <property type="evidence" value="ECO:0007669"/>
    <property type="project" value="UniProtKB-UniRule"/>
</dbReference>
<feature type="binding site" evidence="6">
    <location>
        <begin position="15"/>
        <end position="17"/>
    </location>
    <ligand>
        <name>FMN</name>
        <dbReference type="ChEBI" id="CHEBI:58210"/>
    </ligand>
</feature>
<evidence type="ECO:0000313" key="9">
    <source>
        <dbReference type="Proteomes" id="UP000236345"/>
    </source>
</evidence>
<keyword evidence="1 6" id="KW-0285">Flavoprotein</keyword>
<protein>
    <recommendedName>
        <fullName evidence="6">FMN dependent NADH:quinone oxidoreductase</fullName>
        <ecNumber evidence="6">1.6.5.-</ecNumber>
    </recommendedName>
    <alternativeName>
        <fullName evidence="6">Azo-dye reductase</fullName>
    </alternativeName>
    <alternativeName>
        <fullName evidence="6">FMN-dependent NADH-azo compound oxidoreductase</fullName>
    </alternativeName>
    <alternativeName>
        <fullName evidence="6">FMN-dependent NADH-azoreductase</fullName>
        <ecNumber evidence="6">1.7.1.17</ecNumber>
    </alternativeName>
</protein>
<dbReference type="Gene3D" id="3.40.50.360">
    <property type="match status" value="1"/>
</dbReference>
<dbReference type="RefSeq" id="WP_103057815.1">
    <property type="nucleotide sequence ID" value="NZ_BSOF01000014.1"/>
</dbReference>
<sequence>MKLLHIKVSPNITGSSSRAVSNILAEKLKNHYSGLVETVLDLSETPLPHLDAFTIGSFFTMPENRTSEQCAAIERSEEMVNLLLENDLIIISSPMWNLGLPSVLKAWFDHITRAGRTFGFTDEGTKFGLVTGKKVYVVVASGSMFTNGPFMNDDQFSPYIKTALAYVGITDVQFIRIDGTHDPRSRETALPDAIKFVNQLVIN</sequence>
<dbReference type="EMBL" id="NWUO01000001">
    <property type="protein sequence ID" value="PNS13262.1"/>
    <property type="molecule type" value="Genomic_DNA"/>
</dbReference>